<proteinExistence type="predicted"/>
<accession>A0A6G0YBR9</accession>
<keyword evidence="2" id="KW-1185">Reference proteome</keyword>
<keyword evidence="1" id="KW-0378">Hydrolase</keyword>
<dbReference type="EMBL" id="VUJU01004923">
    <property type="protein sequence ID" value="KAF0752828.1"/>
    <property type="molecule type" value="Genomic_DNA"/>
</dbReference>
<comment type="caution">
    <text evidence="1">The sequence shown here is derived from an EMBL/GenBank/DDBJ whole genome shotgun (WGS) entry which is preliminary data.</text>
</comment>
<keyword evidence="1" id="KW-0645">Protease</keyword>
<keyword evidence="1" id="KW-0031">Aminopeptidase</keyword>
<name>A0A6G0YBR9_APHCR</name>
<gene>
    <name evidence="1" type="ORF">FWK35_00018098</name>
</gene>
<protein>
    <submittedName>
        <fullName evidence="1">Aminopeptidase N</fullName>
    </submittedName>
</protein>
<dbReference type="AlphaFoldDB" id="A0A6G0YBR9"/>
<reference evidence="1 2" key="1">
    <citation type="submission" date="2019-08" db="EMBL/GenBank/DDBJ databases">
        <title>Whole genome of Aphis craccivora.</title>
        <authorList>
            <person name="Voronova N.V."/>
            <person name="Shulinski R.S."/>
            <person name="Bandarenka Y.V."/>
            <person name="Zhorov D.G."/>
            <person name="Warner D."/>
        </authorList>
    </citation>
    <scope>NUCLEOTIDE SEQUENCE [LARGE SCALE GENOMIC DNA]</scope>
    <source>
        <strain evidence="1">180601</strain>
        <tissue evidence="1">Whole Body</tissue>
    </source>
</reference>
<sequence length="87" mass="9887">MYIIPILTYAGEAWAPFISTSTWRKIEAVQTINIRVILGQPSIVKNSVLLHTTGFVTVKHLIKKNALATFHRISTSQYNHIKNRILV</sequence>
<organism evidence="1 2">
    <name type="scientific">Aphis craccivora</name>
    <name type="common">Cowpea aphid</name>
    <dbReference type="NCBI Taxonomy" id="307492"/>
    <lineage>
        <taxon>Eukaryota</taxon>
        <taxon>Metazoa</taxon>
        <taxon>Ecdysozoa</taxon>
        <taxon>Arthropoda</taxon>
        <taxon>Hexapoda</taxon>
        <taxon>Insecta</taxon>
        <taxon>Pterygota</taxon>
        <taxon>Neoptera</taxon>
        <taxon>Paraneoptera</taxon>
        <taxon>Hemiptera</taxon>
        <taxon>Sternorrhyncha</taxon>
        <taxon>Aphidomorpha</taxon>
        <taxon>Aphidoidea</taxon>
        <taxon>Aphididae</taxon>
        <taxon>Aphidini</taxon>
        <taxon>Aphis</taxon>
        <taxon>Aphis</taxon>
    </lineage>
</organism>
<dbReference type="OrthoDB" id="412981at2759"/>
<dbReference type="Proteomes" id="UP000478052">
    <property type="component" value="Unassembled WGS sequence"/>
</dbReference>
<evidence type="ECO:0000313" key="2">
    <source>
        <dbReference type="Proteomes" id="UP000478052"/>
    </source>
</evidence>
<dbReference type="GO" id="GO:0004177">
    <property type="term" value="F:aminopeptidase activity"/>
    <property type="evidence" value="ECO:0007669"/>
    <property type="project" value="UniProtKB-KW"/>
</dbReference>
<evidence type="ECO:0000313" key="1">
    <source>
        <dbReference type="EMBL" id="KAF0752828.1"/>
    </source>
</evidence>